<dbReference type="PANTHER" id="PTHR45922">
    <property type="entry name" value="CLEAVAGE AND POLYADENYLATION SPECIFICITY FACTOR SUBUNIT 2"/>
    <property type="match status" value="1"/>
</dbReference>
<comment type="subcellular location">
    <subcellularLocation>
        <location evidence="1 4">Nucleus</location>
    </subcellularLocation>
</comment>
<dbReference type="STRING" id="215250.A0A316YTR1"/>
<dbReference type="InterPro" id="IPR027075">
    <property type="entry name" value="CPSF2"/>
</dbReference>
<evidence type="ECO:0000256" key="3">
    <source>
        <dbReference type="ARBA" id="ARBA00023242"/>
    </source>
</evidence>
<dbReference type="OrthoDB" id="64353at2759"/>
<dbReference type="Gene3D" id="3.60.15.10">
    <property type="entry name" value="Ribonuclease Z/Hydroxyacylglutathione hydrolase-like"/>
    <property type="match status" value="1"/>
</dbReference>
<dbReference type="Gene3D" id="3.40.50.10890">
    <property type="match status" value="1"/>
</dbReference>
<keyword evidence="4" id="KW-0694">RNA-binding</keyword>
<dbReference type="GO" id="GO:0003723">
    <property type="term" value="F:RNA binding"/>
    <property type="evidence" value="ECO:0007669"/>
    <property type="project" value="UniProtKB-KW"/>
</dbReference>
<feature type="non-terminal residue" evidence="7">
    <location>
        <position position="1"/>
    </location>
</feature>
<evidence type="ECO:0000256" key="5">
    <source>
        <dbReference type="SAM" id="MobiDB-lite"/>
    </source>
</evidence>
<evidence type="ECO:0000256" key="1">
    <source>
        <dbReference type="ARBA" id="ARBA00004123"/>
    </source>
</evidence>
<evidence type="ECO:0000259" key="6">
    <source>
        <dbReference type="SMART" id="SM01027"/>
    </source>
</evidence>
<name>A0A316YTR1_9BASI</name>
<evidence type="ECO:0000313" key="8">
    <source>
        <dbReference type="Proteomes" id="UP000245768"/>
    </source>
</evidence>
<keyword evidence="3 4" id="KW-0539">Nucleus</keyword>
<dbReference type="Pfam" id="PF10996">
    <property type="entry name" value="Beta-Casp"/>
    <property type="match status" value="1"/>
</dbReference>
<keyword evidence="2 4" id="KW-0507">mRNA processing</keyword>
<dbReference type="EMBL" id="KZ819635">
    <property type="protein sequence ID" value="PWN92164.1"/>
    <property type="molecule type" value="Genomic_DNA"/>
</dbReference>
<dbReference type="InterPro" id="IPR001279">
    <property type="entry name" value="Metallo-B-lactamas"/>
</dbReference>
<proteinExistence type="inferred from homology"/>
<dbReference type="InParanoid" id="A0A316YTR1"/>
<gene>
    <name evidence="7" type="ORF">FA10DRAFT_227961</name>
</gene>
<dbReference type="SMART" id="SM01027">
    <property type="entry name" value="Beta-Casp"/>
    <property type="match status" value="1"/>
</dbReference>
<dbReference type="Pfam" id="PF16661">
    <property type="entry name" value="Lactamase_B_6"/>
    <property type="match status" value="1"/>
</dbReference>
<feature type="compositionally biased region" description="Acidic residues" evidence="5">
    <location>
        <begin position="455"/>
        <end position="477"/>
    </location>
</feature>
<feature type="domain" description="Beta-Casp" evidence="6">
    <location>
        <begin position="226"/>
        <end position="381"/>
    </location>
</feature>
<dbReference type="InterPro" id="IPR025069">
    <property type="entry name" value="Cpsf2_C"/>
</dbReference>
<feature type="region of interest" description="Disordered" evidence="5">
    <location>
        <begin position="581"/>
        <end position="619"/>
    </location>
</feature>
<dbReference type="InterPro" id="IPR022712">
    <property type="entry name" value="Beta_Casp"/>
</dbReference>
<accession>A0A316YTR1</accession>
<dbReference type="GeneID" id="37040647"/>
<keyword evidence="8" id="KW-1185">Reference proteome</keyword>
<protein>
    <recommendedName>
        <fullName evidence="4">Cleavage and polyadenylation specificity factor subunit 2</fullName>
    </recommendedName>
    <alternativeName>
        <fullName evidence="4">Cleavage and polyadenylation specificity factor 100 kDa subunit</fullName>
    </alternativeName>
</protein>
<evidence type="ECO:0000313" key="7">
    <source>
        <dbReference type="EMBL" id="PWN92164.1"/>
    </source>
</evidence>
<dbReference type="AlphaFoldDB" id="A0A316YTR1"/>
<dbReference type="SUPFAM" id="SSF56281">
    <property type="entry name" value="Metallo-hydrolase/oxidoreductase"/>
    <property type="match status" value="1"/>
</dbReference>
<feature type="compositionally biased region" description="Basic and acidic residues" evidence="5">
    <location>
        <begin position="599"/>
        <end position="616"/>
    </location>
</feature>
<feature type="compositionally biased region" description="Basic and acidic residues" evidence="5">
    <location>
        <begin position="276"/>
        <end position="289"/>
    </location>
</feature>
<organism evidence="7 8">
    <name type="scientific">Acaromyces ingoldii</name>
    <dbReference type="NCBI Taxonomy" id="215250"/>
    <lineage>
        <taxon>Eukaryota</taxon>
        <taxon>Fungi</taxon>
        <taxon>Dikarya</taxon>
        <taxon>Basidiomycota</taxon>
        <taxon>Ustilaginomycotina</taxon>
        <taxon>Exobasidiomycetes</taxon>
        <taxon>Exobasidiales</taxon>
        <taxon>Cryptobasidiaceae</taxon>
        <taxon>Acaromyces</taxon>
    </lineage>
</organism>
<dbReference type="Proteomes" id="UP000245768">
    <property type="component" value="Unassembled WGS sequence"/>
</dbReference>
<dbReference type="InterPro" id="IPR036866">
    <property type="entry name" value="RibonucZ/Hydroxyglut_hydro"/>
</dbReference>
<dbReference type="RefSeq" id="XP_025379362.1">
    <property type="nucleotide sequence ID" value="XM_025518731.1"/>
</dbReference>
<feature type="region of interest" description="Disordered" evidence="5">
    <location>
        <begin position="448"/>
        <end position="486"/>
    </location>
</feature>
<dbReference type="FunCoup" id="A0A316YTR1">
    <property type="interactions" value="755"/>
</dbReference>
<dbReference type="Pfam" id="PF13299">
    <property type="entry name" value="CPSF100_C"/>
    <property type="match status" value="1"/>
</dbReference>
<feature type="region of interest" description="Disordered" evidence="5">
    <location>
        <begin position="741"/>
        <end position="770"/>
    </location>
</feature>
<dbReference type="GO" id="GO:0006398">
    <property type="term" value="P:mRNA 3'-end processing by stem-loop binding and cleavage"/>
    <property type="evidence" value="ECO:0007669"/>
    <property type="project" value="InterPro"/>
</dbReference>
<dbReference type="GO" id="GO:0005847">
    <property type="term" value="C:mRNA cleavage and polyadenylation specificity factor complex"/>
    <property type="evidence" value="ECO:0007669"/>
    <property type="project" value="InterPro"/>
</dbReference>
<reference evidence="7 8" key="1">
    <citation type="journal article" date="2018" name="Mol. Biol. Evol.">
        <title>Broad Genomic Sampling Reveals a Smut Pathogenic Ancestry of the Fungal Clade Ustilaginomycotina.</title>
        <authorList>
            <person name="Kijpornyongpan T."/>
            <person name="Mondo S.J."/>
            <person name="Barry K."/>
            <person name="Sandor L."/>
            <person name="Lee J."/>
            <person name="Lipzen A."/>
            <person name="Pangilinan J."/>
            <person name="LaButti K."/>
            <person name="Hainaut M."/>
            <person name="Henrissat B."/>
            <person name="Grigoriev I.V."/>
            <person name="Spatafora J.W."/>
            <person name="Aime M.C."/>
        </authorList>
    </citation>
    <scope>NUCLEOTIDE SEQUENCE [LARGE SCALE GENOMIC DNA]</scope>
    <source>
        <strain evidence="7 8">MCA 4198</strain>
    </source>
</reference>
<dbReference type="PANTHER" id="PTHR45922:SF1">
    <property type="entry name" value="CLEAVAGE AND POLYADENYLATION SPECIFICITY FACTOR SUBUNIT 2"/>
    <property type="match status" value="1"/>
</dbReference>
<evidence type="ECO:0000256" key="2">
    <source>
        <dbReference type="ARBA" id="ARBA00022664"/>
    </source>
</evidence>
<feature type="region of interest" description="Disordered" evidence="5">
    <location>
        <begin position="275"/>
        <end position="309"/>
    </location>
</feature>
<comment type="similarity">
    <text evidence="4">Belongs to the metallo-beta-lactamase superfamily. RNA-metabolizing metallo-beta-lactamase-like family. CPSF2/YSH1 subfamily.</text>
</comment>
<sequence length="868" mass="93675">LAPSIDLVLLCHSTLSHLGLYAYARANWGLVAPCYATLPVATMGRLTTLEAVQSLNGEMDVAKSASERQYIPTAEQVDTAFDDIVTLRYSQPTQLEGKCAGLTLTAYGAGHTLGGAIWKLRSPSSGTLLIALDWNHTRERHIDGTALVATASTPSSIPGGPSGAAGEGGGVMEAVRRPDLLITSISRATHINARRKDRDAALVDVIHNTIRSGRSVLMPVDASARLLELLVLLDQHWAYAYPTARFPLCLVSATGREVIERARTLMEWMTKQWATKGKEGDDNTDDRANKGRKAGGSGGRGGQAAHQAPSSPLDFKYLRVFSSMKAMDDVLAQSDAKLVLAWPPSMAYGPSRKLFARMASSERDVVLLTSMGEPGTLTRWLWNHWEGGQDQGDKWGRGKVGKPIDVRDEVEVEIKSKVFLEGDELQAHLDAQRIAKEKAEQQRALLARSHRRLEADEEDVDSDDSDSEGESIDDGEGGGDGQQKVLSSSKMLNGDVMGGAGDGEGGAGGDELSFDIYLKGNAQRATSFFGSSGASGGLQRFRMFPLVEKRKRVDAYGETLDVGRWLSRRRELEAEAKINGDGANLNPEAAAAAAKRRKMQEDKEARERREQEEKPSKFVSETRTIHVSCKVSFVDMDGLGDGRALKELLPRLHPRRLVLVGGDQNERLEMTKSMQGMTKDLFAPIQGERVQIGEFTASFTVHLGEGLLAGLDLSSFDDYQIARLKARVRYGVESNVPTLELDASSNSAVETAENEHEEEASSSANGADATGSEATKTLFIGDLRLSSLKAALARTHRMPSEFAGEGTLVCGADAFGGSSSKQAQDSGEGGAVRVQKSGEGQIIIEGNVGKGFYKVRNAVYDLHAKVDG</sequence>
<evidence type="ECO:0000256" key="4">
    <source>
        <dbReference type="RuleBase" id="RU365006"/>
    </source>
</evidence>